<gene>
    <name evidence="2" type="ORF">F4U95_07780</name>
    <name evidence="1" type="ORF">F4U96_07830</name>
</gene>
<dbReference type="SUPFAM" id="SSF54909">
    <property type="entry name" value="Dimeric alpha+beta barrel"/>
    <property type="match status" value="1"/>
</dbReference>
<dbReference type="Gene3D" id="3.30.70.100">
    <property type="match status" value="1"/>
</dbReference>
<comment type="caution">
    <text evidence="2">The sequence shown here is derived from an EMBL/GenBank/DDBJ whole genome shotgun (WGS) entry which is preliminary data.</text>
</comment>
<name>A0A5J5I968_9SPHN</name>
<protein>
    <recommendedName>
        <fullName evidence="5">ABM domain-containing protein</fullName>
    </recommendedName>
</protein>
<dbReference type="Proteomes" id="UP000325933">
    <property type="component" value="Unassembled WGS sequence"/>
</dbReference>
<proteinExistence type="predicted"/>
<evidence type="ECO:0000313" key="3">
    <source>
        <dbReference type="Proteomes" id="UP000325933"/>
    </source>
</evidence>
<evidence type="ECO:0008006" key="5">
    <source>
        <dbReference type="Google" id="ProtNLM"/>
    </source>
</evidence>
<organism evidence="2 3">
    <name type="scientific">Sphingobium limneticum</name>
    <dbReference type="NCBI Taxonomy" id="1007511"/>
    <lineage>
        <taxon>Bacteria</taxon>
        <taxon>Pseudomonadati</taxon>
        <taxon>Pseudomonadota</taxon>
        <taxon>Alphaproteobacteria</taxon>
        <taxon>Sphingomonadales</taxon>
        <taxon>Sphingomonadaceae</taxon>
        <taxon>Sphingobium</taxon>
    </lineage>
</organism>
<evidence type="ECO:0000313" key="4">
    <source>
        <dbReference type="Proteomes" id="UP000326364"/>
    </source>
</evidence>
<dbReference type="EMBL" id="VYQB01000004">
    <property type="protein sequence ID" value="KAA9018929.1"/>
    <property type="molecule type" value="Genomic_DNA"/>
</dbReference>
<dbReference type="InterPro" id="IPR011008">
    <property type="entry name" value="Dimeric_a/b-barrel"/>
</dbReference>
<reference evidence="3 4" key="1">
    <citation type="submission" date="2019-09" db="EMBL/GenBank/DDBJ databases">
        <authorList>
            <person name="Feng G."/>
        </authorList>
    </citation>
    <scope>NUCLEOTIDE SEQUENCE [LARGE SCALE GENOMIC DNA]</scope>
    <source>
        <strain evidence="2 3">KACC 19283</strain>
        <strain evidence="1 4">KACC 19284</strain>
    </source>
</reference>
<dbReference type="EMBL" id="VYQA01000004">
    <property type="protein sequence ID" value="KAA9031503.1"/>
    <property type="molecule type" value="Genomic_DNA"/>
</dbReference>
<accession>A0A5J5I968</accession>
<dbReference type="RefSeq" id="WP_120251676.1">
    <property type="nucleotide sequence ID" value="NZ_JBNNIY010000004.1"/>
</dbReference>
<evidence type="ECO:0000313" key="2">
    <source>
        <dbReference type="EMBL" id="KAA9031503.1"/>
    </source>
</evidence>
<dbReference type="AlphaFoldDB" id="A0A5J5I968"/>
<sequence>MITRTAIFEGTIKPGFEDRFREEVRTRLAPLWGQFPHGSNVRLFFVDQVDEGAPPIAMMQQVDYPSLAALDEALASPIRTQARALTLELLEMFEGRFYHVISGGNAVAATA</sequence>
<evidence type="ECO:0000313" key="1">
    <source>
        <dbReference type="EMBL" id="KAA9018929.1"/>
    </source>
</evidence>
<dbReference type="Proteomes" id="UP000326364">
    <property type="component" value="Unassembled WGS sequence"/>
</dbReference>
<keyword evidence="4" id="KW-1185">Reference proteome</keyword>